<dbReference type="Proteomes" id="UP000736787">
    <property type="component" value="Unassembled WGS sequence"/>
</dbReference>
<comment type="caution">
    <text evidence="4">The sequence shown here is derived from an EMBL/GenBank/DDBJ whole genome shotgun (WGS) entry which is preliminary data.</text>
</comment>
<dbReference type="EMBL" id="RCMI01000725">
    <property type="protein sequence ID" value="KAG2899578.1"/>
    <property type="molecule type" value="Genomic_DNA"/>
</dbReference>
<feature type="compositionally biased region" description="Basic residues" evidence="1">
    <location>
        <begin position="31"/>
        <end position="49"/>
    </location>
</feature>
<evidence type="ECO:0000313" key="3">
    <source>
        <dbReference type="EMBL" id="KAG2940429.1"/>
    </source>
</evidence>
<dbReference type="Proteomes" id="UP000774804">
    <property type="component" value="Unassembled WGS sequence"/>
</dbReference>
<dbReference type="AlphaFoldDB" id="A0A8T1KSE9"/>
<reference evidence="4" key="1">
    <citation type="submission" date="2018-05" db="EMBL/GenBank/DDBJ databases">
        <title>Effector identification in a new, highly contiguous assembly of the strawberry crown rot pathogen Phytophthora cactorum.</title>
        <authorList>
            <person name="Armitage A.D."/>
            <person name="Nellist C.F."/>
            <person name="Bates H."/>
            <person name="Vickerstaff R.J."/>
            <person name="Harrison R.J."/>
        </authorList>
    </citation>
    <scope>NUCLEOTIDE SEQUENCE</scope>
    <source>
        <strain evidence="2">4032</strain>
        <strain evidence="3">4040</strain>
        <strain evidence="4">P421</strain>
    </source>
</reference>
<dbReference type="EMBL" id="RCMV01000215">
    <property type="protein sequence ID" value="KAG3221521.1"/>
    <property type="molecule type" value="Genomic_DNA"/>
</dbReference>
<sequence length="49" mass="5099">MTVVSGNVARNPAAPKIPTTRQSAPGAAARSGKHGRGCSKKNKVKNKRN</sequence>
<evidence type="ECO:0000256" key="1">
    <source>
        <dbReference type="SAM" id="MobiDB-lite"/>
    </source>
</evidence>
<organism evidence="4 5">
    <name type="scientific">Phytophthora cactorum</name>
    <dbReference type="NCBI Taxonomy" id="29920"/>
    <lineage>
        <taxon>Eukaryota</taxon>
        <taxon>Sar</taxon>
        <taxon>Stramenopiles</taxon>
        <taxon>Oomycota</taxon>
        <taxon>Peronosporomycetes</taxon>
        <taxon>Peronosporales</taxon>
        <taxon>Peronosporaceae</taxon>
        <taxon>Phytophthora</taxon>
    </lineage>
</organism>
<accession>A0A8T1KSE9</accession>
<proteinExistence type="predicted"/>
<name>A0A8T1KSE9_9STRA</name>
<evidence type="ECO:0000313" key="5">
    <source>
        <dbReference type="Proteomes" id="UP000760860"/>
    </source>
</evidence>
<dbReference type="Proteomes" id="UP000760860">
    <property type="component" value="Unassembled WGS sequence"/>
</dbReference>
<gene>
    <name evidence="2" type="ORF">PC115_g16488</name>
    <name evidence="3" type="ORF">PC117_g10515</name>
    <name evidence="4" type="ORF">PC129_g7731</name>
</gene>
<evidence type="ECO:0000313" key="2">
    <source>
        <dbReference type="EMBL" id="KAG2899578.1"/>
    </source>
</evidence>
<feature type="region of interest" description="Disordered" evidence="1">
    <location>
        <begin position="1"/>
        <end position="49"/>
    </location>
</feature>
<dbReference type="EMBL" id="RCMK01000257">
    <property type="protein sequence ID" value="KAG2940429.1"/>
    <property type="molecule type" value="Genomic_DNA"/>
</dbReference>
<evidence type="ECO:0000313" key="4">
    <source>
        <dbReference type="EMBL" id="KAG3221521.1"/>
    </source>
</evidence>
<protein>
    <submittedName>
        <fullName evidence="4">Uncharacterized protein</fullName>
    </submittedName>
</protein>